<gene>
    <name evidence="8" type="ORF">BKA03_000961</name>
</gene>
<comment type="similarity">
    <text evidence="1 6">Belongs to the glycosyl hydrolase 43 family.</text>
</comment>
<organism evidence="8 9">
    <name type="scientific">Demequina lutea</name>
    <dbReference type="NCBI Taxonomy" id="431489"/>
    <lineage>
        <taxon>Bacteria</taxon>
        <taxon>Bacillati</taxon>
        <taxon>Actinomycetota</taxon>
        <taxon>Actinomycetes</taxon>
        <taxon>Micrococcales</taxon>
        <taxon>Demequinaceae</taxon>
        <taxon>Demequina</taxon>
    </lineage>
</organism>
<evidence type="ECO:0000256" key="6">
    <source>
        <dbReference type="RuleBase" id="RU361187"/>
    </source>
</evidence>
<protein>
    <submittedName>
        <fullName evidence="8">Alpha-N-arabinofuranosidase</fullName>
        <ecNumber evidence="8">3.2.1.55</ecNumber>
    </submittedName>
</protein>
<dbReference type="InterPro" id="IPR006710">
    <property type="entry name" value="Glyco_hydro_43"/>
</dbReference>
<dbReference type="InterPro" id="IPR051795">
    <property type="entry name" value="Glycosyl_Hydrlase_43"/>
</dbReference>
<dbReference type="CDD" id="cd18617">
    <property type="entry name" value="GH43_XynB-like"/>
    <property type="match status" value="1"/>
</dbReference>
<dbReference type="PANTHER" id="PTHR42812:SF12">
    <property type="entry name" value="BETA-XYLOSIDASE-RELATED"/>
    <property type="match status" value="1"/>
</dbReference>
<dbReference type="SUPFAM" id="SSF49899">
    <property type="entry name" value="Concanavalin A-like lectins/glucanases"/>
    <property type="match status" value="1"/>
</dbReference>
<dbReference type="EC" id="3.2.1.55" evidence="8"/>
<dbReference type="InterPro" id="IPR041542">
    <property type="entry name" value="GH43_C2"/>
</dbReference>
<evidence type="ECO:0000313" key="9">
    <source>
        <dbReference type="Proteomes" id="UP000547973"/>
    </source>
</evidence>
<evidence type="ECO:0000256" key="2">
    <source>
        <dbReference type="ARBA" id="ARBA00022801"/>
    </source>
</evidence>
<dbReference type="RefSeq" id="WP_062076096.1">
    <property type="nucleotide sequence ID" value="NZ_BBRC01000016.1"/>
</dbReference>
<keyword evidence="3 6" id="KW-0326">Glycosidase</keyword>
<evidence type="ECO:0000256" key="1">
    <source>
        <dbReference type="ARBA" id="ARBA00009865"/>
    </source>
</evidence>
<dbReference type="InterPro" id="IPR023296">
    <property type="entry name" value="Glyco_hydro_beta-prop_sf"/>
</dbReference>
<dbReference type="GO" id="GO:0005975">
    <property type="term" value="P:carbohydrate metabolic process"/>
    <property type="evidence" value="ECO:0007669"/>
    <property type="project" value="InterPro"/>
</dbReference>
<dbReference type="EMBL" id="JACBZO010000001">
    <property type="protein sequence ID" value="NYI40842.1"/>
    <property type="molecule type" value="Genomic_DNA"/>
</dbReference>
<dbReference type="OrthoDB" id="9801455at2"/>
<dbReference type="GO" id="GO:0046556">
    <property type="term" value="F:alpha-L-arabinofuranosidase activity"/>
    <property type="evidence" value="ECO:0007669"/>
    <property type="project" value="UniProtKB-EC"/>
</dbReference>
<dbReference type="InterPro" id="IPR013320">
    <property type="entry name" value="ConA-like_dom_sf"/>
</dbReference>
<evidence type="ECO:0000256" key="3">
    <source>
        <dbReference type="ARBA" id="ARBA00023295"/>
    </source>
</evidence>
<feature type="active site" description="Proton donor" evidence="4">
    <location>
        <position position="187"/>
    </location>
</feature>
<dbReference type="Proteomes" id="UP000547973">
    <property type="component" value="Unassembled WGS sequence"/>
</dbReference>
<dbReference type="PANTHER" id="PTHR42812">
    <property type="entry name" value="BETA-XYLOSIDASE"/>
    <property type="match status" value="1"/>
</dbReference>
<evidence type="ECO:0000256" key="5">
    <source>
        <dbReference type="PIRSR" id="PIRSR606710-2"/>
    </source>
</evidence>
<accession>A0A7Y9Z8M7</accession>
<dbReference type="Pfam" id="PF04616">
    <property type="entry name" value="Glyco_hydro_43"/>
    <property type="match status" value="1"/>
</dbReference>
<sequence>MGTYRNPILPGCHPDPSICEVDGTYYMVTSTFEYLPGLPVHRSHNLVDWELVGHVITDQLDYTGIAASKGLYAPTLRYHDGTFYVVCTHVPGEEEPPARAGHFLVTATDPAGPWSEAMWFEGLGGIDPSLTFDGDRVWLCWTNLADPGLWHGQTDIWLVELDPRTHVPMGVPRSIWRGALVGAGWAEGPHIHPRPGGGWMLMAAEGGTNRDHAICVAYADAIEGPYVGDEGNPRLTHRFLGDRADIADVGHADLVQATDGSWWSVMLATHQREGVNSLRGRQTHLVPVEFEEGRPLFAPGTGRVAVEMTVDGVPDQLPPVTTIRDDFDADELDLAWNAVRWLPSEFVDLAARPGFARLRATTDEPTIVGRTSFMGRRLDADTSQITARCEVEGADSLRAGLLLRTTETGLLELALHPDGVVRGVLVDDGVRTEVGAVEVGLDGPVELSLSVDRHVATLTANSTMVGAVDITCLATGRPGWFMGSWWGPFAVGAGHVDVDYVEVNQGAQS</sequence>
<dbReference type="AlphaFoldDB" id="A0A7Y9Z8M7"/>
<reference evidence="8 9" key="1">
    <citation type="submission" date="2020-07" db="EMBL/GenBank/DDBJ databases">
        <title>Sequencing the genomes of 1000 actinobacteria strains.</title>
        <authorList>
            <person name="Klenk H.-P."/>
        </authorList>
    </citation>
    <scope>NUCLEOTIDE SEQUENCE [LARGE SCALE GENOMIC DNA]</scope>
    <source>
        <strain evidence="8 9">DSM 19970</strain>
    </source>
</reference>
<name>A0A7Y9Z8M7_9MICO</name>
<proteinExistence type="inferred from homology"/>
<keyword evidence="2 6" id="KW-0378">Hydrolase</keyword>
<evidence type="ECO:0000256" key="4">
    <source>
        <dbReference type="PIRSR" id="PIRSR606710-1"/>
    </source>
</evidence>
<evidence type="ECO:0000259" key="7">
    <source>
        <dbReference type="Pfam" id="PF17851"/>
    </source>
</evidence>
<dbReference type="SUPFAM" id="SSF75005">
    <property type="entry name" value="Arabinanase/levansucrase/invertase"/>
    <property type="match status" value="1"/>
</dbReference>
<dbReference type="Gene3D" id="2.115.10.20">
    <property type="entry name" value="Glycosyl hydrolase domain, family 43"/>
    <property type="match status" value="1"/>
</dbReference>
<keyword evidence="9" id="KW-1185">Reference proteome</keyword>
<dbReference type="Gene3D" id="2.60.120.200">
    <property type="match status" value="1"/>
</dbReference>
<feature type="domain" description="Beta-xylosidase C-terminal Concanavalin A-like" evidence="7">
    <location>
        <begin position="324"/>
        <end position="503"/>
    </location>
</feature>
<feature type="active site" description="Proton acceptor" evidence="4">
    <location>
        <position position="15"/>
    </location>
</feature>
<dbReference type="Pfam" id="PF17851">
    <property type="entry name" value="GH43_C2"/>
    <property type="match status" value="1"/>
</dbReference>
<comment type="caution">
    <text evidence="8">The sequence shown here is derived from an EMBL/GenBank/DDBJ whole genome shotgun (WGS) entry which is preliminary data.</text>
</comment>
<feature type="site" description="Important for catalytic activity, responsible for pKa modulation of the active site Glu and correct orientation of both the proton donor and substrate" evidence="5">
    <location>
        <position position="127"/>
    </location>
</feature>
<evidence type="ECO:0000313" key="8">
    <source>
        <dbReference type="EMBL" id="NYI40842.1"/>
    </source>
</evidence>